<feature type="compositionally biased region" description="Basic and acidic residues" evidence="1">
    <location>
        <begin position="674"/>
        <end position="684"/>
    </location>
</feature>
<name>A0A4Z1P8T5_9PEZI</name>
<feature type="compositionally biased region" description="Polar residues" evidence="1">
    <location>
        <begin position="244"/>
        <end position="254"/>
    </location>
</feature>
<feature type="compositionally biased region" description="Basic residues" evidence="1">
    <location>
        <begin position="405"/>
        <end position="417"/>
    </location>
</feature>
<feature type="compositionally biased region" description="Basic and acidic residues" evidence="1">
    <location>
        <begin position="333"/>
        <end position="366"/>
    </location>
</feature>
<proteinExistence type="predicted"/>
<feature type="region of interest" description="Disordered" evidence="1">
    <location>
        <begin position="779"/>
        <end position="808"/>
    </location>
</feature>
<sequence length="808" mass="88109">MTNGPTPEGLPRKPSVKPRESVPDGPRPRKPARGPEESVHVGLRVPTQRRTRQQSEGIPVSPGRRPTRQANERVGSIQGTQSRRPSIQPREREASVPTTGTTAARTRHLGTPNQEEDEVAPEVIEGAETPVDDEDGLDPLDGGISKPVVESTYERSRIPPSNQSYTSVVNREAAPPLSPGPAPPAAPRPVASVNDDRRRQKSDSVEPEAPNSSPSYRPGSSFTAFTGPVSFVPQRDGISRPSIVGNTYPRQSMTDLVAASPKSPSDESDDQETPVITRVEHIVQAPPEIEDDELESDSDDDSGYTPESVEDLDDTRLQEGLEEEVETPVGDPVDDHDVETETEKEGEQQQDHVMSDHETEDPERSHPGTVRPAEEILEEPGDDMDVDGAEASAKRKRDQEQKAPASRKRSKDNHGRRQVPVNGGQEPAVPPANLHPPLPVFHFTPEQAASITHNLEGLAGVMQGFMFDAASRGIAHGIQMAQGIAPPPAPAGTGVQGPSAPFVVPPVVVPPVAAPPNAAPPAAAPPAAITRAPFADKKGNLACRRTDMRPPGCEQHFTRENPPFYCQREACLCKSMNALCTNCKNSGRGYLFDAPDGTGQVWFCKKTCLDADPRVIAERARQQKEDEDKKSRDERAEAAKIKAAEVERLRKERDEAMKSADPPKPQGRPKRKPRTEMVEVKPRQEEEDQEQGGENLDLPNAQTGPIGEKCEGCKAKWSDTKLLSRCEHDECPGHSICTNCATKSSAWKGQHWRKTKTAPYHWFCRKNCLEAFLAQLAEDGTEEKPVKPTTKKKTTGKKVPKSTKAGQT</sequence>
<feature type="region of interest" description="Disordered" evidence="1">
    <location>
        <begin position="619"/>
        <end position="703"/>
    </location>
</feature>
<feature type="compositionally biased region" description="Polar residues" evidence="1">
    <location>
        <begin position="210"/>
        <end position="224"/>
    </location>
</feature>
<feature type="compositionally biased region" description="Polar residues" evidence="1">
    <location>
        <begin position="159"/>
        <end position="169"/>
    </location>
</feature>
<feature type="compositionally biased region" description="Acidic residues" evidence="1">
    <location>
        <begin position="288"/>
        <end position="313"/>
    </location>
</feature>
<feature type="region of interest" description="Disordered" evidence="1">
    <location>
        <begin position="1"/>
        <end position="434"/>
    </location>
</feature>
<dbReference type="EMBL" id="SNSC02000015">
    <property type="protein sequence ID" value="TID17755.1"/>
    <property type="molecule type" value="Genomic_DNA"/>
</dbReference>
<dbReference type="STRING" id="86259.A0A4Z1P8T5"/>
<dbReference type="AlphaFoldDB" id="A0A4Z1P8T5"/>
<feature type="compositionally biased region" description="Acidic residues" evidence="1">
    <location>
        <begin position="375"/>
        <end position="388"/>
    </location>
</feature>
<gene>
    <name evidence="2" type="ORF">E6O75_ATG10400</name>
</gene>
<evidence type="ECO:0000313" key="3">
    <source>
        <dbReference type="Proteomes" id="UP000298493"/>
    </source>
</evidence>
<organism evidence="2 3">
    <name type="scientific">Venturia nashicola</name>
    <dbReference type="NCBI Taxonomy" id="86259"/>
    <lineage>
        <taxon>Eukaryota</taxon>
        <taxon>Fungi</taxon>
        <taxon>Dikarya</taxon>
        <taxon>Ascomycota</taxon>
        <taxon>Pezizomycotina</taxon>
        <taxon>Dothideomycetes</taxon>
        <taxon>Pleosporomycetidae</taxon>
        <taxon>Venturiales</taxon>
        <taxon>Venturiaceae</taxon>
        <taxon>Venturia</taxon>
    </lineage>
</organism>
<feature type="compositionally biased region" description="Pro residues" evidence="1">
    <location>
        <begin position="176"/>
        <end position="187"/>
    </location>
</feature>
<feature type="compositionally biased region" description="Basic residues" evidence="1">
    <location>
        <begin position="789"/>
        <end position="801"/>
    </location>
</feature>
<feature type="compositionally biased region" description="Basic and acidic residues" evidence="1">
    <location>
        <begin position="194"/>
        <end position="204"/>
    </location>
</feature>
<keyword evidence="3" id="KW-1185">Reference proteome</keyword>
<evidence type="ECO:0000256" key="1">
    <source>
        <dbReference type="SAM" id="MobiDB-lite"/>
    </source>
</evidence>
<feature type="compositionally biased region" description="Acidic residues" evidence="1">
    <location>
        <begin position="320"/>
        <end position="332"/>
    </location>
</feature>
<feature type="compositionally biased region" description="Basic and acidic residues" evidence="1">
    <location>
        <begin position="619"/>
        <end position="658"/>
    </location>
</feature>
<reference evidence="2 3" key="1">
    <citation type="submission" date="2019-04" db="EMBL/GenBank/DDBJ databases">
        <title>High contiguity whole genome sequence and gene annotation resource for two Venturia nashicola isolates.</title>
        <authorList>
            <person name="Prokchorchik M."/>
            <person name="Won K."/>
            <person name="Lee Y."/>
            <person name="Choi E.D."/>
            <person name="Segonzac C."/>
            <person name="Sohn K.H."/>
        </authorList>
    </citation>
    <scope>NUCLEOTIDE SEQUENCE [LARGE SCALE GENOMIC DNA]</scope>
    <source>
        <strain evidence="2 3">PRI2</strain>
    </source>
</reference>
<comment type="caution">
    <text evidence="2">The sequence shown here is derived from an EMBL/GenBank/DDBJ whole genome shotgun (WGS) entry which is preliminary data.</text>
</comment>
<dbReference type="Proteomes" id="UP000298493">
    <property type="component" value="Unassembled WGS sequence"/>
</dbReference>
<evidence type="ECO:0000313" key="2">
    <source>
        <dbReference type="EMBL" id="TID17755.1"/>
    </source>
</evidence>
<protein>
    <submittedName>
        <fullName evidence="2">Uncharacterized protein</fullName>
    </submittedName>
</protein>
<accession>A0A4Z1P8T5</accession>